<dbReference type="Pfam" id="PF00379">
    <property type="entry name" value="Chitin_bind_4"/>
    <property type="match status" value="1"/>
</dbReference>
<dbReference type="InterPro" id="IPR000618">
    <property type="entry name" value="Insect_cuticle"/>
</dbReference>
<feature type="compositionally biased region" description="Pro residues" evidence="2">
    <location>
        <begin position="125"/>
        <end position="136"/>
    </location>
</feature>
<keyword evidence="3" id="KW-0732">Signal</keyword>
<dbReference type="GO" id="GO:0042302">
    <property type="term" value="F:structural constituent of cuticle"/>
    <property type="evidence" value="ECO:0007669"/>
    <property type="project" value="UniProtKB-UniRule"/>
</dbReference>
<sequence>MYALLALCLVAAVAADNPYAPRPSYSPRPSYQPAPAYNDHPQYKYEWAVKDDYSGNDYAAAESRDGYNTEGSYRVLLPDGRVQTVTYTVLGDAGYVADVQYSGEPRYDTYKPAPSYKQPVYAPAPRYPAPAPRYGH</sequence>
<reference evidence="4" key="1">
    <citation type="submission" date="2020-11" db="EMBL/GenBank/DDBJ databases">
        <authorList>
            <person name="Tran Van P."/>
        </authorList>
    </citation>
    <scope>NUCLEOTIDE SEQUENCE</scope>
</reference>
<gene>
    <name evidence="4" type="ORF">CTOB1V02_LOCUS4972</name>
</gene>
<dbReference type="GO" id="GO:0031012">
    <property type="term" value="C:extracellular matrix"/>
    <property type="evidence" value="ECO:0007669"/>
    <property type="project" value="TreeGrafter"/>
</dbReference>
<feature type="region of interest" description="Disordered" evidence="2">
    <location>
        <begin position="107"/>
        <end position="136"/>
    </location>
</feature>
<dbReference type="AlphaFoldDB" id="A0A7R8ZMI8"/>
<dbReference type="PANTHER" id="PTHR12236:SF79">
    <property type="entry name" value="CUTICULAR PROTEIN 50CB-RELATED"/>
    <property type="match status" value="1"/>
</dbReference>
<dbReference type="InterPro" id="IPR051217">
    <property type="entry name" value="Insect_Cuticle_Struc_Prot"/>
</dbReference>
<proteinExistence type="predicted"/>
<feature type="signal peptide" evidence="3">
    <location>
        <begin position="1"/>
        <end position="15"/>
    </location>
</feature>
<accession>A0A7R8ZMI8</accession>
<dbReference type="EMBL" id="OB661020">
    <property type="protein sequence ID" value="CAD7227061.1"/>
    <property type="molecule type" value="Genomic_DNA"/>
</dbReference>
<dbReference type="PANTHER" id="PTHR12236">
    <property type="entry name" value="STRUCTURAL CONTITUENT OF CUTICLE"/>
    <property type="match status" value="1"/>
</dbReference>
<evidence type="ECO:0000256" key="2">
    <source>
        <dbReference type="SAM" id="MobiDB-lite"/>
    </source>
</evidence>
<evidence type="ECO:0000256" key="1">
    <source>
        <dbReference type="ARBA" id="ARBA00022460"/>
    </source>
</evidence>
<protein>
    <submittedName>
        <fullName evidence="4">Uncharacterized protein</fullName>
    </submittedName>
</protein>
<feature type="chain" id="PRO_5043512490" evidence="3">
    <location>
        <begin position="16"/>
        <end position="136"/>
    </location>
</feature>
<keyword evidence="1" id="KW-0193">Cuticle</keyword>
<evidence type="ECO:0000313" key="4">
    <source>
        <dbReference type="EMBL" id="CAD7227061.1"/>
    </source>
</evidence>
<dbReference type="GO" id="GO:0005615">
    <property type="term" value="C:extracellular space"/>
    <property type="evidence" value="ECO:0007669"/>
    <property type="project" value="TreeGrafter"/>
</dbReference>
<dbReference type="OrthoDB" id="6370668at2759"/>
<name>A0A7R8ZMI8_9CRUS</name>
<evidence type="ECO:0000256" key="3">
    <source>
        <dbReference type="SAM" id="SignalP"/>
    </source>
</evidence>
<dbReference type="PROSITE" id="PS51155">
    <property type="entry name" value="CHIT_BIND_RR_2"/>
    <property type="match status" value="1"/>
</dbReference>
<organism evidence="4">
    <name type="scientific">Cyprideis torosa</name>
    <dbReference type="NCBI Taxonomy" id="163714"/>
    <lineage>
        <taxon>Eukaryota</taxon>
        <taxon>Metazoa</taxon>
        <taxon>Ecdysozoa</taxon>
        <taxon>Arthropoda</taxon>
        <taxon>Crustacea</taxon>
        <taxon>Oligostraca</taxon>
        <taxon>Ostracoda</taxon>
        <taxon>Podocopa</taxon>
        <taxon>Podocopida</taxon>
        <taxon>Cytherocopina</taxon>
        <taxon>Cytheroidea</taxon>
        <taxon>Cytherideidae</taxon>
        <taxon>Cyprideis</taxon>
    </lineage>
</organism>